<sequence>MPVPTIVNVKQHFKSRVASHLKSFNRPLASPPVPSPDRAIHRLHPTLDQLPFEILVEIFGYCPSDFPRIGSQEPPLTLARVCKTWYQLVMNTPRLWSCFELVLEGTGSSQPENDEMKRRLILWLHRSRQQPLSFRIIDPPGTAPDSRSAELLELLLPYAPRWQNVYFHGPGRGLLPLQGQCLGESLRSISLQLCKPWSHGFDVSRFAIPWSQLSGLDLQFYQDNVHFLDECFKILSAAKKLSWCTLNAECSFTLSPSTGKLVLPSLKSLKLIAQGIDPSGGAEMSLLGFLERLSLTSLREFSLEWLVSSTHDAPGSHWRVAHTRLADFLQSSASSLESLGLAYLPVHDHEIIRCLDELPRLRCLDLKYALTTQQLDPITDVMLQYLTPTNPLPVSQRDQRGGLSPLPGLRALKLQCSGEFLNREILLALVEGRAGQGLKEFEMLTLKSLSKEFRDRIGAWRSRGLHFSASTLNVR</sequence>
<dbReference type="InterPro" id="IPR001810">
    <property type="entry name" value="F-box_dom"/>
</dbReference>
<comment type="caution">
    <text evidence="2">The sequence shown here is derived from an EMBL/GenBank/DDBJ whole genome shotgun (WGS) entry which is preliminary data.</text>
</comment>
<dbReference type="Proteomes" id="UP001213000">
    <property type="component" value="Unassembled WGS sequence"/>
</dbReference>
<proteinExistence type="predicted"/>
<name>A0AAD5YY77_9AGAR</name>
<gene>
    <name evidence="2" type="ORF">NP233_g3596</name>
</gene>
<evidence type="ECO:0000313" key="2">
    <source>
        <dbReference type="EMBL" id="KAJ3571668.1"/>
    </source>
</evidence>
<dbReference type="Gene3D" id="3.80.10.10">
    <property type="entry name" value="Ribonuclease Inhibitor"/>
    <property type="match status" value="1"/>
</dbReference>
<keyword evidence="3" id="KW-1185">Reference proteome</keyword>
<dbReference type="AlphaFoldDB" id="A0AAD5YY77"/>
<dbReference type="Pfam" id="PF12937">
    <property type="entry name" value="F-box-like"/>
    <property type="match status" value="1"/>
</dbReference>
<evidence type="ECO:0000313" key="3">
    <source>
        <dbReference type="Proteomes" id="UP001213000"/>
    </source>
</evidence>
<feature type="domain" description="F-box" evidence="1">
    <location>
        <begin position="47"/>
        <end position="98"/>
    </location>
</feature>
<reference evidence="2" key="1">
    <citation type="submission" date="2022-07" db="EMBL/GenBank/DDBJ databases">
        <title>Genome Sequence of Leucocoprinus birnbaumii.</title>
        <authorList>
            <person name="Buettner E."/>
        </authorList>
    </citation>
    <scope>NUCLEOTIDE SEQUENCE</scope>
    <source>
        <strain evidence="2">VT141</strain>
    </source>
</reference>
<organism evidence="2 3">
    <name type="scientific">Leucocoprinus birnbaumii</name>
    <dbReference type="NCBI Taxonomy" id="56174"/>
    <lineage>
        <taxon>Eukaryota</taxon>
        <taxon>Fungi</taxon>
        <taxon>Dikarya</taxon>
        <taxon>Basidiomycota</taxon>
        <taxon>Agaricomycotina</taxon>
        <taxon>Agaricomycetes</taxon>
        <taxon>Agaricomycetidae</taxon>
        <taxon>Agaricales</taxon>
        <taxon>Agaricineae</taxon>
        <taxon>Agaricaceae</taxon>
        <taxon>Leucocoprinus</taxon>
    </lineage>
</organism>
<dbReference type="Gene3D" id="1.20.1280.50">
    <property type="match status" value="1"/>
</dbReference>
<dbReference type="EMBL" id="JANIEX010000175">
    <property type="protein sequence ID" value="KAJ3571668.1"/>
    <property type="molecule type" value="Genomic_DNA"/>
</dbReference>
<protein>
    <recommendedName>
        <fullName evidence="1">F-box domain-containing protein</fullName>
    </recommendedName>
</protein>
<dbReference type="InterPro" id="IPR032675">
    <property type="entry name" value="LRR_dom_sf"/>
</dbReference>
<evidence type="ECO:0000259" key="1">
    <source>
        <dbReference type="Pfam" id="PF12937"/>
    </source>
</evidence>
<dbReference type="InterPro" id="IPR036047">
    <property type="entry name" value="F-box-like_dom_sf"/>
</dbReference>
<dbReference type="SUPFAM" id="SSF81383">
    <property type="entry name" value="F-box domain"/>
    <property type="match status" value="1"/>
</dbReference>
<accession>A0AAD5YY77</accession>